<name>A0A3B0YL10_9ZZZZ</name>
<feature type="domain" description="DUF6795" evidence="1">
    <location>
        <begin position="34"/>
        <end position="123"/>
    </location>
</feature>
<dbReference type="AlphaFoldDB" id="A0A3B0YL10"/>
<organism evidence="2">
    <name type="scientific">hydrothermal vent metagenome</name>
    <dbReference type="NCBI Taxonomy" id="652676"/>
    <lineage>
        <taxon>unclassified sequences</taxon>
        <taxon>metagenomes</taxon>
        <taxon>ecological metagenomes</taxon>
    </lineage>
</organism>
<dbReference type="Pfam" id="PF20598">
    <property type="entry name" value="DUF6795"/>
    <property type="match status" value="1"/>
</dbReference>
<protein>
    <recommendedName>
        <fullName evidence="1">DUF6795 domain-containing protein</fullName>
    </recommendedName>
</protein>
<evidence type="ECO:0000259" key="1">
    <source>
        <dbReference type="Pfam" id="PF20598"/>
    </source>
</evidence>
<dbReference type="InterPro" id="IPR046474">
    <property type="entry name" value="DUF6795"/>
</dbReference>
<gene>
    <name evidence="2" type="ORF">MNBD_GAMMA10-13</name>
</gene>
<proteinExistence type="predicted"/>
<sequence>MRKYIFYVISACILLFIHSCSLPTHNRNVSPYFEGNLKFNNQPIADAKILLSISANDPLCYKSVESTQTSKEGSFSLKPISQKHTYRPFLNYEFDEWVICAKYASQRYTLYANNRYSANSNAETLPTDCGPSCATPDNQQNNFYYDNPQNSNNVSGSVHLECDLALRPLSKPCVVTH</sequence>
<evidence type="ECO:0000313" key="2">
    <source>
        <dbReference type="EMBL" id="VAW69056.1"/>
    </source>
</evidence>
<accession>A0A3B0YL10</accession>
<dbReference type="EMBL" id="UOFJ01000393">
    <property type="protein sequence ID" value="VAW69056.1"/>
    <property type="molecule type" value="Genomic_DNA"/>
</dbReference>
<reference evidence="2" key="1">
    <citation type="submission" date="2018-06" db="EMBL/GenBank/DDBJ databases">
        <authorList>
            <person name="Zhirakovskaya E."/>
        </authorList>
    </citation>
    <scope>NUCLEOTIDE SEQUENCE</scope>
</reference>